<keyword evidence="2 10" id="KW-1003">Cell membrane</keyword>
<dbReference type="Gene3D" id="3.40.50.300">
    <property type="entry name" value="P-loop containing nucleotide triphosphate hydrolases"/>
    <property type="match status" value="1"/>
</dbReference>
<dbReference type="SUPFAM" id="SSF52540">
    <property type="entry name" value="P-loop containing nucleoside triphosphate hydrolases"/>
    <property type="match status" value="1"/>
</dbReference>
<keyword evidence="4 10" id="KW-0547">Nucleotide-binding</keyword>
<evidence type="ECO:0000256" key="5">
    <source>
        <dbReference type="ARBA" id="ARBA00022801"/>
    </source>
</evidence>
<dbReference type="InterPro" id="IPR042101">
    <property type="entry name" value="SRP54_N_sf"/>
</dbReference>
<dbReference type="SUPFAM" id="SSF47364">
    <property type="entry name" value="Domain of the SRP/SRP receptor G-proteins"/>
    <property type="match status" value="1"/>
</dbReference>
<dbReference type="InterPro" id="IPR013822">
    <property type="entry name" value="Signal_recog_particl_SRP54_hlx"/>
</dbReference>
<keyword evidence="8 10" id="KW-0675">Receptor</keyword>
<feature type="binding site" evidence="10">
    <location>
        <begin position="115"/>
        <end position="122"/>
    </location>
    <ligand>
        <name>GTP</name>
        <dbReference type="ChEBI" id="CHEBI:37565"/>
    </ligand>
</feature>
<reference evidence="14 15" key="1">
    <citation type="journal article" date="2019" name="Int. J. Syst. Evol. Microbiol.">
        <title>The Global Catalogue of Microorganisms (GCM) 10K type strain sequencing project: providing services to taxonomists for standard genome sequencing and annotation.</title>
        <authorList>
            <consortium name="The Broad Institute Genomics Platform"/>
            <consortium name="The Broad Institute Genome Sequencing Center for Infectious Disease"/>
            <person name="Wu L."/>
            <person name="Ma J."/>
        </authorList>
    </citation>
    <scope>NUCLEOTIDE SEQUENCE [LARGE SCALE GENOMIC DNA]</scope>
    <source>
        <strain evidence="14 15">JCM 15089</strain>
    </source>
</reference>
<feature type="domain" description="AAA+ ATPase" evidence="11">
    <location>
        <begin position="107"/>
        <end position="289"/>
    </location>
</feature>
<protein>
    <recommendedName>
        <fullName evidence="10">Signal recognition particle receptor FtsY</fullName>
        <shortName evidence="10">SRP receptor</shortName>
        <ecNumber evidence="10">3.6.5.4</ecNumber>
    </recommendedName>
</protein>
<sequence>MRQFGEAPPPPTFFEKLKAGLSKSASALGLEALVKKKLDDVSLGELEEALIRADLGAAQAQAITAAIGKGRYDSEVSTFDLRQVLADEIAKILAPVAKPLAIDAAIKPYVILVAGVNGTGKTTTIGKIAVKLTREGKKVVLAAGDTFRAAAIEQLQVWGERAGCEVVARAPGSDAAGLCFDAYARARQSGADVLLIDTAGRLQNKAGLMAELQKIARVLKKQDPAAPHGTLLILDATTGQNAVSQVEAFAAAVPLTGLVMTKLDGTAKGGILVALAAKFGIAVHFVGVGEREEDLQDFSADAFARALTGAA</sequence>
<evidence type="ECO:0000256" key="6">
    <source>
        <dbReference type="ARBA" id="ARBA00023134"/>
    </source>
</evidence>
<evidence type="ECO:0000256" key="3">
    <source>
        <dbReference type="ARBA" id="ARBA00022490"/>
    </source>
</evidence>
<evidence type="ECO:0000256" key="9">
    <source>
        <dbReference type="ARBA" id="ARBA00048027"/>
    </source>
</evidence>
<dbReference type="Pfam" id="PF02881">
    <property type="entry name" value="SRP54_N"/>
    <property type="match status" value="1"/>
</dbReference>
<evidence type="ECO:0000256" key="10">
    <source>
        <dbReference type="HAMAP-Rule" id="MF_00920"/>
    </source>
</evidence>
<dbReference type="InterPro" id="IPR004390">
    <property type="entry name" value="SR_rcpt_FtsY"/>
</dbReference>
<evidence type="ECO:0000256" key="8">
    <source>
        <dbReference type="ARBA" id="ARBA00023170"/>
    </source>
</evidence>
<keyword evidence="3 10" id="KW-0963">Cytoplasm</keyword>
<dbReference type="Proteomes" id="UP001499951">
    <property type="component" value="Unassembled WGS sequence"/>
</dbReference>
<keyword evidence="6 10" id="KW-0342">GTP-binding</keyword>
<proteinExistence type="inferred from homology"/>
<feature type="binding site" evidence="10">
    <location>
        <begin position="261"/>
        <end position="264"/>
    </location>
    <ligand>
        <name>GTP</name>
        <dbReference type="ChEBI" id="CHEBI:37565"/>
    </ligand>
</feature>
<dbReference type="HAMAP" id="MF_00920">
    <property type="entry name" value="FtsY"/>
    <property type="match status" value="1"/>
</dbReference>
<dbReference type="InterPro" id="IPR000897">
    <property type="entry name" value="SRP54_GTPase_dom"/>
</dbReference>
<organism evidence="14 15">
    <name type="scientific">Rhizomicrobium electricum</name>
    <dbReference type="NCBI Taxonomy" id="480070"/>
    <lineage>
        <taxon>Bacteria</taxon>
        <taxon>Pseudomonadati</taxon>
        <taxon>Pseudomonadota</taxon>
        <taxon>Alphaproteobacteria</taxon>
        <taxon>Micropepsales</taxon>
        <taxon>Micropepsaceae</taxon>
        <taxon>Rhizomicrobium</taxon>
    </lineage>
</organism>
<dbReference type="InterPro" id="IPR036225">
    <property type="entry name" value="SRP/SRP_N"/>
</dbReference>
<dbReference type="CDD" id="cd17874">
    <property type="entry name" value="FtsY"/>
    <property type="match status" value="1"/>
</dbReference>
<comment type="catalytic activity">
    <reaction evidence="9 10">
        <text>GTP + H2O = GDP + phosphate + H(+)</text>
        <dbReference type="Rhea" id="RHEA:19669"/>
        <dbReference type="ChEBI" id="CHEBI:15377"/>
        <dbReference type="ChEBI" id="CHEBI:15378"/>
        <dbReference type="ChEBI" id="CHEBI:37565"/>
        <dbReference type="ChEBI" id="CHEBI:43474"/>
        <dbReference type="ChEBI" id="CHEBI:58189"/>
        <dbReference type="EC" id="3.6.5.4"/>
    </reaction>
</comment>
<evidence type="ECO:0000256" key="7">
    <source>
        <dbReference type="ARBA" id="ARBA00023136"/>
    </source>
</evidence>
<evidence type="ECO:0000259" key="11">
    <source>
        <dbReference type="SMART" id="SM00382"/>
    </source>
</evidence>
<keyword evidence="15" id="KW-1185">Reference proteome</keyword>
<evidence type="ECO:0000256" key="4">
    <source>
        <dbReference type="ARBA" id="ARBA00022741"/>
    </source>
</evidence>
<accession>A0ABN1EY57</accession>
<evidence type="ECO:0000256" key="1">
    <source>
        <dbReference type="ARBA" id="ARBA00004515"/>
    </source>
</evidence>
<dbReference type="PANTHER" id="PTHR43134:SF1">
    <property type="entry name" value="SIGNAL RECOGNITION PARTICLE RECEPTOR SUBUNIT ALPHA"/>
    <property type="match status" value="1"/>
</dbReference>
<dbReference type="InterPro" id="IPR003593">
    <property type="entry name" value="AAA+_ATPase"/>
</dbReference>
<dbReference type="SMART" id="SM00963">
    <property type="entry name" value="SRP54_N"/>
    <property type="match status" value="1"/>
</dbReference>
<keyword evidence="7 10" id="KW-0472">Membrane</keyword>
<keyword evidence="5 10" id="KW-0378">Hydrolase</keyword>
<gene>
    <name evidence="10 14" type="primary">ftsY</name>
    <name evidence="14" type="ORF">GCM10008942_26970</name>
</gene>
<dbReference type="SMART" id="SM00962">
    <property type="entry name" value="SRP54"/>
    <property type="match status" value="1"/>
</dbReference>
<dbReference type="InterPro" id="IPR027417">
    <property type="entry name" value="P-loop_NTPase"/>
</dbReference>
<evidence type="ECO:0000256" key="2">
    <source>
        <dbReference type="ARBA" id="ARBA00022475"/>
    </source>
</evidence>
<dbReference type="EMBL" id="BAAADD010000007">
    <property type="protein sequence ID" value="GAA0576710.1"/>
    <property type="molecule type" value="Genomic_DNA"/>
</dbReference>
<comment type="caution">
    <text evidence="14">The sequence shown here is derived from an EMBL/GenBank/DDBJ whole genome shotgun (WGS) entry which is preliminary data.</text>
</comment>
<feature type="domain" description="Signal recognition particle SRP54 helical bundle" evidence="13">
    <location>
        <begin position="17"/>
        <end position="93"/>
    </location>
</feature>
<dbReference type="NCBIfam" id="TIGR00064">
    <property type="entry name" value="ftsY"/>
    <property type="match status" value="1"/>
</dbReference>
<dbReference type="PANTHER" id="PTHR43134">
    <property type="entry name" value="SIGNAL RECOGNITION PARTICLE RECEPTOR SUBUNIT ALPHA"/>
    <property type="match status" value="1"/>
</dbReference>
<comment type="subunit">
    <text evidence="10">Part of the signal recognition particle protein translocation system, which is composed of SRP and FtsY. SRP is a ribonucleoprotein composed of Ffh and a 4.5S RNA molecule.</text>
</comment>
<evidence type="ECO:0000313" key="14">
    <source>
        <dbReference type="EMBL" id="GAA0576710.1"/>
    </source>
</evidence>
<dbReference type="RefSeq" id="WP_166936396.1">
    <property type="nucleotide sequence ID" value="NZ_BAAADD010000007.1"/>
</dbReference>
<evidence type="ECO:0000259" key="12">
    <source>
        <dbReference type="SMART" id="SM00962"/>
    </source>
</evidence>
<dbReference type="Pfam" id="PF00448">
    <property type="entry name" value="SRP54"/>
    <property type="match status" value="1"/>
</dbReference>
<comment type="similarity">
    <text evidence="10">Belongs to the GTP-binding SRP family. FtsY subfamily.</text>
</comment>
<evidence type="ECO:0000259" key="13">
    <source>
        <dbReference type="SMART" id="SM00963"/>
    </source>
</evidence>
<dbReference type="Gene3D" id="1.20.120.140">
    <property type="entry name" value="Signal recognition particle SRP54, nucleotide-binding domain"/>
    <property type="match status" value="1"/>
</dbReference>
<feature type="binding site" evidence="10">
    <location>
        <begin position="197"/>
        <end position="201"/>
    </location>
    <ligand>
        <name>GTP</name>
        <dbReference type="ChEBI" id="CHEBI:37565"/>
    </ligand>
</feature>
<dbReference type="SMART" id="SM00382">
    <property type="entry name" value="AAA"/>
    <property type="match status" value="1"/>
</dbReference>
<name>A0ABN1EY57_9PROT</name>
<evidence type="ECO:0000313" key="15">
    <source>
        <dbReference type="Proteomes" id="UP001499951"/>
    </source>
</evidence>
<feature type="domain" description="SRP54-type proteins GTP-binding" evidence="12">
    <location>
        <begin position="108"/>
        <end position="309"/>
    </location>
</feature>
<comment type="subcellular location">
    <subcellularLocation>
        <location evidence="1">Cell inner membrane</location>
        <topology evidence="1">Peripheral membrane protein</topology>
        <orientation evidence="1">Cytoplasmic side</orientation>
    </subcellularLocation>
    <subcellularLocation>
        <location evidence="10">Cell membrane</location>
        <topology evidence="10">Peripheral membrane protein</topology>
        <orientation evidence="10">Cytoplasmic side</orientation>
    </subcellularLocation>
    <subcellularLocation>
        <location evidence="10">Cytoplasm</location>
    </subcellularLocation>
</comment>
<dbReference type="EC" id="3.6.5.4" evidence="10"/>
<comment type="function">
    <text evidence="10">Involved in targeting and insertion of nascent membrane proteins into the cytoplasmic membrane. Acts as a receptor for the complex formed by the signal recognition particle (SRP) and the ribosome-nascent chain (RNC). Interaction with SRP-RNC leads to the transfer of the RNC complex to the Sec translocase for insertion into the membrane, the hydrolysis of GTP by both Ffh and FtsY, and the dissociation of the SRP-FtsY complex into the individual components.</text>
</comment>